<dbReference type="CDD" id="cd00657">
    <property type="entry name" value="Ferritin_like"/>
    <property type="match status" value="1"/>
</dbReference>
<dbReference type="InterPro" id="IPR007402">
    <property type="entry name" value="DUF455"/>
</dbReference>
<name>C7J0Q7_ORYSJ</name>
<evidence type="ECO:0000313" key="3">
    <source>
        <dbReference type="Proteomes" id="UP000000763"/>
    </source>
</evidence>
<reference evidence="2 3" key="1">
    <citation type="journal article" date="2005" name="Nature">
        <title>The map-based sequence of the rice genome.</title>
        <authorList>
            <consortium name="International rice genome sequencing project (IRGSP)"/>
            <person name="Matsumoto T."/>
            <person name="Wu J."/>
            <person name="Kanamori H."/>
            <person name="Katayose Y."/>
            <person name="Fujisawa M."/>
            <person name="Namiki N."/>
            <person name="Mizuno H."/>
            <person name="Yamamoto K."/>
            <person name="Antonio B.A."/>
            <person name="Baba T."/>
            <person name="Sakata K."/>
            <person name="Nagamura Y."/>
            <person name="Aoki H."/>
            <person name="Arikawa K."/>
            <person name="Arita K."/>
            <person name="Bito T."/>
            <person name="Chiden Y."/>
            <person name="Fujitsuka N."/>
            <person name="Fukunaka R."/>
            <person name="Hamada M."/>
            <person name="Harada C."/>
            <person name="Hayashi A."/>
            <person name="Hijishita S."/>
            <person name="Honda M."/>
            <person name="Hosokawa S."/>
            <person name="Ichikawa Y."/>
            <person name="Idonuma A."/>
            <person name="Iijima M."/>
            <person name="Ikeda M."/>
            <person name="Ikeno M."/>
            <person name="Ito K."/>
            <person name="Ito S."/>
            <person name="Ito T."/>
            <person name="Ito Y."/>
            <person name="Ito Y."/>
            <person name="Iwabuchi A."/>
            <person name="Kamiya K."/>
            <person name="Karasawa W."/>
            <person name="Kurita K."/>
            <person name="Katagiri S."/>
            <person name="Kikuta A."/>
            <person name="Kobayashi H."/>
            <person name="Kobayashi N."/>
            <person name="Machita K."/>
            <person name="Maehara T."/>
            <person name="Masukawa M."/>
            <person name="Mizubayashi T."/>
            <person name="Mukai Y."/>
            <person name="Nagasaki H."/>
            <person name="Nagata Y."/>
            <person name="Naito S."/>
            <person name="Nakashima M."/>
            <person name="Nakama Y."/>
            <person name="Nakamichi Y."/>
            <person name="Nakamura M."/>
            <person name="Meguro A."/>
            <person name="Negishi M."/>
            <person name="Ohta I."/>
            <person name="Ohta T."/>
            <person name="Okamoto M."/>
            <person name="Ono N."/>
            <person name="Saji S."/>
            <person name="Sakaguchi M."/>
            <person name="Sakai K."/>
            <person name="Shibata M."/>
            <person name="Shimokawa T."/>
            <person name="Song J."/>
            <person name="Takazaki Y."/>
            <person name="Terasawa K."/>
            <person name="Tsugane M."/>
            <person name="Tsuji K."/>
            <person name="Ueda S."/>
            <person name="Waki K."/>
            <person name="Yamagata H."/>
            <person name="Yamamoto M."/>
            <person name="Yamamoto S."/>
            <person name="Yamane H."/>
            <person name="Yoshiki S."/>
            <person name="Yoshihara R."/>
            <person name="Yukawa K."/>
            <person name="Zhong H."/>
            <person name="Yano M."/>
            <person name="Yuan Q."/>
            <person name="Ouyang S."/>
            <person name="Liu J."/>
            <person name="Jones K.M."/>
            <person name="Gansberger K."/>
            <person name="Moffat K."/>
            <person name="Hill J."/>
            <person name="Bera J."/>
            <person name="Fadrosh D."/>
            <person name="Jin S."/>
            <person name="Johri S."/>
            <person name="Kim M."/>
            <person name="Overton L."/>
            <person name="Reardon M."/>
            <person name="Tsitrin T."/>
            <person name="Vuong H."/>
            <person name="Weaver B."/>
            <person name="Ciecko A."/>
            <person name="Tallon L."/>
            <person name="Jackson J."/>
            <person name="Pai G."/>
            <person name="Aken S.V."/>
            <person name="Utterback T."/>
            <person name="Reidmuller S."/>
            <person name="Feldblyum T."/>
            <person name="Hsiao J."/>
            <person name="Zismann V."/>
            <person name="Iobst S."/>
            <person name="de Vazeille A.R."/>
            <person name="Buell C.R."/>
            <person name="Ying K."/>
            <person name="Li Y."/>
            <person name="Lu T."/>
            <person name="Huang Y."/>
            <person name="Zhao Q."/>
            <person name="Feng Q."/>
            <person name="Zhang L."/>
            <person name="Zhu J."/>
            <person name="Weng Q."/>
            <person name="Mu J."/>
            <person name="Lu Y."/>
            <person name="Fan D."/>
            <person name="Liu Y."/>
            <person name="Guan J."/>
            <person name="Zhang Y."/>
            <person name="Yu S."/>
            <person name="Liu X."/>
            <person name="Zhang Y."/>
            <person name="Hong G."/>
            <person name="Han B."/>
            <person name="Choisne N."/>
            <person name="Demange N."/>
            <person name="Orjeda G."/>
            <person name="Samain S."/>
            <person name="Cattolico L."/>
            <person name="Pelletier E."/>
            <person name="Couloux A."/>
            <person name="Segurens B."/>
            <person name="Wincker P."/>
            <person name="D'Hont A."/>
            <person name="Scarpelli C."/>
            <person name="Weissenbach J."/>
            <person name="Salanoubat M."/>
            <person name="Quetier F."/>
            <person name="Yu Y."/>
            <person name="Kim H.R."/>
            <person name="Rambo T."/>
            <person name="Currie J."/>
            <person name="Collura K."/>
            <person name="Luo M."/>
            <person name="Yang T."/>
            <person name="Ammiraju J.S.S."/>
            <person name="Engler F."/>
            <person name="Soderlund C."/>
            <person name="Wing R.A."/>
            <person name="Palmer L.E."/>
            <person name="de la Bastide M."/>
            <person name="Spiegel L."/>
            <person name="Nascimento L."/>
            <person name="Zutavern T."/>
            <person name="O'Shaughnessy A."/>
            <person name="Dike S."/>
            <person name="Dedhia N."/>
            <person name="Preston R."/>
            <person name="Balija V."/>
            <person name="McCombie W.R."/>
            <person name="Chow T."/>
            <person name="Chen H."/>
            <person name="Chung M."/>
            <person name="Chen C."/>
            <person name="Shaw J."/>
            <person name="Wu H."/>
            <person name="Hsiao K."/>
            <person name="Chao Y."/>
            <person name="Chu M."/>
            <person name="Cheng C."/>
            <person name="Hour A."/>
            <person name="Lee P."/>
            <person name="Lin S."/>
            <person name="Lin Y."/>
            <person name="Liou J."/>
            <person name="Liu S."/>
            <person name="Hsing Y."/>
            <person name="Raghuvanshi S."/>
            <person name="Mohanty A."/>
            <person name="Bharti A.K."/>
            <person name="Gaur A."/>
            <person name="Gupta V."/>
            <person name="Kumar D."/>
            <person name="Ravi V."/>
            <person name="Vij S."/>
            <person name="Kapur A."/>
            <person name="Khurana P."/>
            <person name="Khurana P."/>
            <person name="Khurana J.P."/>
            <person name="Tyagi A.K."/>
            <person name="Gaikwad K."/>
            <person name="Singh A."/>
            <person name="Dalal V."/>
            <person name="Srivastava S."/>
            <person name="Dixit A."/>
            <person name="Pal A.K."/>
            <person name="Ghazi I.A."/>
            <person name="Yadav M."/>
            <person name="Pandit A."/>
            <person name="Bhargava A."/>
            <person name="Sureshbabu K."/>
            <person name="Batra K."/>
            <person name="Sharma T.R."/>
            <person name="Mohapatra T."/>
            <person name="Singh N.K."/>
            <person name="Messing J."/>
            <person name="Nelson A.B."/>
            <person name="Fuks G."/>
            <person name="Kavchok S."/>
            <person name="Keizer G."/>
            <person name="Linton E."/>
            <person name="Llaca V."/>
            <person name="Song R."/>
            <person name="Tanyolac B."/>
            <person name="Young S."/>
            <person name="Ho-Il K."/>
            <person name="Hahn J.H."/>
            <person name="Sangsakoo G."/>
            <person name="Vanavichit A."/>
            <person name="de Mattos Luiz.A.T."/>
            <person name="Zimmer P.D."/>
            <person name="Malone G."/>
            <person name="Dellagostin O."/>
            <person name="de Oliveira A.C."/>
            <person name="Bevan M."/>
            <person name="Bancroft I."/>
            <person name="Minx P."/>
            <person name="Cordum H."/>
            <person name="Wilson R."/>
            <person name="Cheng Z."/>
            <person name="Jin W."/>
            <person name="Jiang J."/>
            <person name="Leong S.A."/>
            <person name="Iwama H."/>
            <person name="Gojobori T."/>
            <person name="Itoh T."/>
            <person name="Niimura Y."/>
            <person name="Fujii Y."/>
            <person name="Habara T."/>
            <person name="Sakai H."/>
            <person name="Sato Y."/>
            <person name="Wilson G."/>
            <person name="Kumar K."/>
            <person name="McCouch S."/>
            <person name="Juretic N."/>
            <person name="Hoen D."/>
            <person name="Wright S."/>
            <person name="Bruskiewich R."/>
            <person name="Bureau T."/>
            <person name="Miyao A."/>
            <person name="Hirochika H."/>
            <person name="Nishikawa T."/>
            <person name="Kadowaki K."/>
            <person name="Sugiura M."/>
            <person name="Burr B."/>
            <person name="Sasaki T."/>
        </authorList>
    </citation>
    <scope>NUCLEOTIDE SEQUENCE [LARGE SCALE GENOMIC DNA]</scope>
    <source>
        <strain evidence="3">cv. Nipponbare</strain>
    </source>
</reference>
<proteinExistence type="predicted"/>
<feature type="region of interest" description="Disordered" evidence="1">
    <location>
        <begin position="56"/>
        <end position="75"/>
    </location>
</feature>
<feature type="region of interest" description="Disordered" evidence="1">
    <location>
        <begin position="446"/>
        <end position="490"/>
    </location>
</feature>
<accession>C7J0Q7</accession>
<reference evidence="3" key="2">
    <citation type="journal article" date="2008" name="Nucleic Acids Res.">
        <title>The rice annotation project database (RAP-DB): 2008 update.</title>
        <authorList>
            <consortium name="The rice annotation project (RAP)"/>
        </authorList>
    </citation>
    <scope>GENOME REANNOTATION</scope>
    <source>
        <strain evidence="3">cv. Nipponbare</strain>
    </source>
</reference>
<feature type="compositionally biased region" description="Polar residues" evidence="1">
    <location>
        <begin position="450"/>
        <end position="471"/>
    </location>
</feature>
<evidence type="ECO:0000313" key="2">
    <source>
        <dbReference type="EMBL" id="BAH92161.1"/>
    </source>
</evidence>
<gene>
    <name evidence="2" type="ordered locus">Os03g0363350</name>
</gene>
<dbReference type="Proteomes" id="UP000000763">
    <property type="component" value="Chromosome 3"/>
</dbReference>
<feature type="compositionally biased region" description="Pro residues" evidence="1">
    <location>
        <begin position="58"/>
        <end position="67"/>
    </location>
</feature>
<dbReference type="InterPro" id="IPR009078">
    <property type="entry name" value="Ferritin-like_SF"/>
</dbReference>
<evidence type="ECO:0000256" key="1">
    <source>
        <dbReference type="SAM" id="MobiDB-lite"/>
    </source>
</evidence>
<dbReference type="EMBL" id="AP008209">
    <property type="protein sequence ID" value="BAH92161.1"/>
    <property type="molecule type" value="Genomic_DNA"/>
</dbReference>
<dbReference type="Pfam" id="PF04305">
    <property type="entry name" value="DUF455"/>
    <property type="match status" value="1"/>
</dbReference>
<protein>
    <submittedName>
        <fullName evidence="2">Os03g0363350 protein</fullName>
    </submittedName>
</protein>
<dbReference type="KEGG" id="dosa:Os03g0363350"/>
<feature type="compositionally biased region" description="Gly residues" evidence="1">
    <location>
        <begin position="1"/>
        <end position="16"/>
    </location>
</feature>
<sequence>MEAAGGAGGASGGGGESQPPKTLVDWALEILGTADPDEKARLGDLAATEWLRGAIPLPYDPSRPARPPPDRPARSAAVRLLPPSRAPKLGKGGSAQSRLALLHSLAHTESWAVDLSWDIVARFGAPLRMPREFFDDFARVAQDEGRHFAVLSARLRELGSHYGALPAHDGLWDSATRTSHSLLARLAVEHCVHEARGLDVLPTTISRFRAGGDEQTAKLLEDVIYPEEITHCAAGVRWFRYLCLRSRNGDPTASSIPQAITQCSELPRDGTGDIHKVEEVEGDGPKAELAQASNGDDKTVQQVEDELAKCKLVDIGDDVEAAVIRTFHSVVREYFRGPLKPPFNTEARKAAGFEPAWYEPLAVKEVEGQAVDRLGGLRVGRRRAKQAGDNAVVGGRRKAKQTGGGAHHLRPRDNRGPLQHGRSLSTEAILAVQSLKRITSFDRSPAAAVPSTSLGASSRATSSPPWLSSSVKAVGPSPSPHSTSPASSLVTEDGTAAAMDVLVEAFLEEERGGGFVEGEEDVYKLMRLVRTLVAKERARAAWRVY</sequence>
<feature type="region of interest" description="Disordered" evidence="1">
    <location>
        <begin position="385"/>
        <end position="423"/>
    </location>
</feature>
<dbReference type="SUPFAM" id="SSF47240">
    <property type="entry name" value="Ferritin-like"/>
    <property type="match status" value="1"/>
</dbReference>
<dbReference type="AlphaFoldDB" id="C7J0Q7"/>
<organism evidence="2 3">
    <name type="scientific">Oryza sativa subsp. japonica</name>
    <name type="common">Rice</name>
    <dbReference type="NCBI Taxonomy" id="39947"/>
    <lineage>
        <taxon>Eukaryota</taxon>
        <taxon>Viridiplantae</taxon>
        <taxon>Streptophyta</taxon>
        <taxon>Embryophyta</taxon>
        <taxon>Tracheophyta</taxon>
        <taxon>Spermatophyta</taxon>
        <taxon>Magnoliopsida</taxon>
        <taxon>Liliopsida</taxon>
        <taxon>Poales</taxon>
        <taxon>Poaceae</taxon>
        <taxon>BOP clade</taxon>
        <taxon>Oryzoideae</taxon>
        <taxon>Oryzeae</taxon>
        <taxon>Oryzinae</taxon>
        <taxon>Oryza</taxon>
        <taxon>Oryza sativa</taxon>
    </lineage>
</organism>
<dbReference type="PANTHER" id="PTHR42782">
    <property type="entry name" value="SI:CH73-314G15.3"/>
    <property type="match status" value="1"/>
</dbReference>
<dbReference type="PANTHER" id="PTHR42782:SF2">
    <property type="entry name" value="3-OXOACYL-[ACYL-CARRIER-PROTEIN] SYNTHASE-LIKE PROTEIN"/>
    <property type="match status" value="1"/>
</dbReference>
<feature type="region of interest" description="Disordered" evidence="1">
    <location>
        <begin position="1"/>
        <end position="22"/>
    </location>
</feature>